<evidence type="ECO:0000313" key="4">
    <source>
        <dbReference type="Proteomes" id="UP000062645"/>
    </source>
</evidence>
<feature type="domain" description="Glycosyltransferase 2-like" evidence="2">
    <location>
        <begin position="6"/>
        <end position="141"/>
    </location>
</feature>
<dbReference type="OrthoDB" id="508564at2"/>
<accession>A0A0M3V4C9</accession>
<organism evidence="3 4">
    <name type="scientific">Nostoc piscinale CENA21</name>
    <dbReference type="NCBI Taxonomy" id="224013"/>
    <lineage>
        <taxon>Bacteria</taxon>
        <taxon>Bacillati</taxon>
        <taxon>Cyanobacteriota</taxon>
        <taxon>Cyanophyceae</taxon>
        <taxon>Nostocales</taxon>
        <taxon>Nostocaceae</taxon>
        <taxon>Nostoc</taxon>
    </lineage>
</organism>
<keyword evidence="3" id="KW-0808">Transferase</keyword>
<dbReference type="Proteomes" id="UP000062645">
    <property type="component" value="Chromosome"/>
</dbReference>
<evidence type="ECO:0000256" key="1">
    <source>
        <dbReference type="SAM" id="Phobius"/>
    </source>
</evidence>
<dbReference type="PANTHER" id="PTHR22916:SF3">
    <property type="entry name" value="UDP-GLCNAC:BETAGAL BETA-1,3-N-ACETYLGLUCOSAMINYLTRANSFERASE-LIKE PROTEIN 1"/>
    <property type="match status" value="1"/>
</dbReference>
<name>A0A0M3V4C9_9NOSO</name>
<keyword evidence="1" id="KW-1133">Transmembrane helix</keyword>
<proteinExistence type="predicted"/>
<dbReference type="Gene3D" id="3.90.550.10">
    <property type="entry name" value="Spore Coat Polysaccharide Biosynthesis Protein SpsA, Chain A"/>
    <property type="match status" value="1"/>
</dbReference>
<feature type="transmembrane region" description="Helical" evidence="1">
    <location>
        <begin position="284"/>
        <end position="303"/>
    </location>
</feature>
<reference evidence="4" key="1">
    <citation type="submission" date="2015-07" db="EMBL/GenBank/DDBJ databases">
        <title>Genome Of Nitrogen-Fixing Cyanobacterium Nostoc piscinale CENA21 From Solimoes/Amazon River Floodplain Sediments And Comparative Genomics To Uncover Biosynthetic Natural Products Potential.</title>
        <authorList>
            <person name="Leao T.F."/>
            <person name="Leao P.N."/>
            <person name="Guimaraes P.I."/>
            <person name="de Melo A.G.C."/>
            <person name="Ramos R.T.J."/>
            <person name="Silva A."/>
            <person name="Fiore M.F."/>
            <person name="Schneider M.P.C."/>
        </authorList>
    </citation>
    <scope>NUCLEOTIDE SEQUENCE [LARGE SCALE GENOMIC DNA]</scope>
    <source>
        <strain evidence="4">CENA21</strain>
    </source>
</reference>
<dbReference type="EMBL" id="CP012036">
    <property type="protein sequence ID" value="ALF51727.1"/>
    <property type="molecule type" value="Genomic_DNA"/>
</dbReference>
<dbReference type="RefSeq" id="WP_062287194.1">
    <property type="nucleotide sequence ID" value="NZ_CP012036.1"/>
</dbReference>
<dbReference type="PANTHER" id="PTHR22916">
    <property type="entry name" value="GLYCOSYLTRANSFERASE"/>
    <property type="match status" value="1"/>
</dbReference>
<dbReference type="SUPFAM" id="SSF53448">
    <property type="entry name" value="Nucleotide-diphospho-sugar transferases"/>
    <property type="match status" value="1"/>
</dbReference>
<keyword evidence="4" id="KW-1185">Reference proteome</keyword>
<reference evidence="3 4" key="2">
    <citation type="journal article" date="2016" name="Genome Announc.">
        <title>Draft Genome Sequence of the N2-Fixing Cyanobacterium Nostoc piscinale CENA21, Isolated from the Brazilian Amazon Floodplain.</title>
        <authorList>
            <person name="Leao T."/>
            <person name="Guimaraes P.I."/>
            <person name="de Melo A.G."/>
            <person name="Ramos R.T."/>
            <person name="Leao P.N."/>
            <person name="Silva A."/>
            <person name="Fiore M.F."/>
            <person name="Schneider M.P."/>
        </authorList>
    </citation>
    <scope>NUCLEOTIDE SEQUENCE [LARGE SCALE GENOMIC DNA]</scope>
    <source>
        <strain evidence="3 4">CENA21</strain>
    </source>
</reference>
<dbReference type="AlphaFoldDB" id="A0A0M3V4C9"/>
<dbReference type="InterPro" id="IPR001173">
    <property type="entry name" value="Glyco_trans_2-like"/>
</dbReference>
<dbReference type="Pfam" id="PF00535">
    <property type="entry name" value="Glycos_transf_2"/>
    <property type="match status" value="1"/>
</dbReference>
<dbReference type="KEGG" id="npz:ACX27_00920"/>
<dbReference type="PATRIC" id="fig|224013.5.peg.217"/>
<gene>
    <name evidence="3" type="ORF">ACX27_00920</name>
</gene>
<dbReference type="GO" id="GO:0016758">
    <property type="term" value="F:hexosyltransferase activity"/>
    <property type="evidence" value="ECO:0007669"/>
    <property type="project" value="UniProtKB-ARBA"/>
</dbReference>
<evidence type="ECO:0000313" key="3">
    <source>
        <dbReference type="EMBL" id="ALF51727.1"/>
    </source>
</evidence>
<evidence type="ECO:0000259" key="2">
    <source>
        <dbReference type="Pfam" id="PF00535"/>
    </source>
</evidence>
<keyword evidence="1" id="KW-0472">Membrane</keyword>
<keyword evidence="1" id="KW-0812">Transmembrane</keyword>
<dbReference type="InterPro" id="IPR029044">
    <property type="entry name" value="Nucleotide-diphossugar_trans"/>
</dbReference>
<dbReference type="STRING" id="224013.ACX27_00920"/>
<sequence>MNKLLTIAIPTYNRATLLEQQLSWLAKSLPGFESECEIIISDNCSTDNTQEIINKWQSIFSKTTFKYYRNQENIGLMPNIAACIQAASGKYVWTVGDDDPIQDNALTFLLRTIKQNPETALIFLNCYGRDKLTNEITVQRWFNSDSDAPMTNGKAALQRYLKESFGGVIFMTATVYQTVLVKRALHQWQSACKNLASQAYWTGFCAVHGSVIVTKNNYLECTMHASYLEQDPKWSFMMRYVYIPEVYAKLLEIGYSKTFCLQMILQNIVTKSDWIIFLGALRRWPGLAMNIIISYLVLIITSIRKSLLPRKALKVS</sequence>
<dbReference type="CDD" id="cd00761">
    <property type="entry name" value="Glyco_tranf_GTA_type"/>
    <property type="match status" value="1"/>
</dbReference>
<protein>
    <submittedName>
        <fullName evidence="3">Glycosyltransferase</fullName>
    </submittedName>
</protein>